<feature type="transmembrane region" description="Helical" evidence="2">
    <location>
        <begin position="301"/>
        <end position="320"/>
    </location>
</feature>
<dbReference type="PANTHER" id="PTHR31685">
    <property type="entry name" value="INTEGRAL MEMBRANE PROTEIN (AFU_ORTHOLOGUE AFUA_6G12730)-RELATED"/>
    <property type="match status" value="1"/>
</dbReference>
<dbReference type="Gene3D" id="1.20.120.1770">
    <property type="match status" value="1"/>
</dbReference>
<gene>
    <name evidence="6" type="ORF">INT44_008953</name>
</gene>
<reference evidence="6" key="1">
    <citation type="submission" date="2020-12" db="EMBL/GenBank/DDBJ databases">
        <title>Metabolic potential, ecology and presence of endohyphal bacteria is reflected in genomic diversity of Mucoromycotina.</title>
        <authorList>
            <person name="Muszewska A."/>
            <person name="Okrasinska A."/>
            <person name="Steczkiewicz K."/>
            <person name="Drgas O."/>
            <person name="Orlowska M."/>
            <person name="Perlinska-Lenart U."/>
            <person name="Aleksandrzak-Piekarczyk T."/>
            <person name="Szatraj K."/>
            <person name="Zielenkiewicz U."/>
            <person name="Pilsyk S."/>
            <person name="Malc E."/>
            <person name="Mieczkowski P."/>
            <person name="Kruszewska J.S."/>
            <person name="Biernat P."/>
            <person name="Pawlowska J."/>
        </authorList>
    </citation>
    <scope>NUCLEOTIDE SEQUENCE</scope>
    <source>
        <strain evidence="6">WA0000051536</strain>
    </source>
</reference>
<feature type="region of interest" description="Disordered" evidence="1">
    <location>
        <begin position="166"/>
        <end position="190"/>
    </location>
</feature>
<evidence type="ECO:0000259" key="5">
    <source>
        <dbReference type="Pfam" id="PF10355"/>
    </source>
</evidence>
<feature type="transmembrane region" description="Helical" evidence="2">
    <location>
        <begin position="494"/>
        <end position="516"/>
    </location>
</feature>
<name>A0A8H7Q0Q0_9FUNG</name>
<feature type="transmembrane region" description="Helical" evidence="2">
    <location>
        <begin position="270"/>
        <end position="289"/>
    </location>
</feature>
<comment type="caution">
    <text evidence="6">The sequence shown here is derived from an EMBL/GenBank/DDBJ whole genome shotgun (WGS) entry which is preliminary data.</text>
</comment>
<dbReference type="Pfam" id="PF10348">
    <property type="entry name" value="DUF2427"/>
    <property type="match status" value="1"/>
</dbReference>
<feature type="domain" description="Protein YTP1-like C-terminal" evidence="5">
    <location>
        <begin position="275"/>
        <end position="547"/>
    </location>
</feature>
<feature type="transmembrane region" description="Helical" evidence="2">
    <location>
        <begin position="56"/>
        <end position="78"/>
    </location>
</feature>
<feature type="transmembrane region" description="Helical" evidence="2">
    <location>
        <begin position="379"/>
        <end position="401"/>
    </location>
</feature>
<evidence type="ECO:0000259" key="4">
    <source>
        <dbReference type="Pfam" id="PF10348"/>
    </source>
</evidence>
<dbReference type="AlphaFoldDB" id="A0A8H7Q0Q0"/>
<keyword evidence="7" id="KW-1185">Reference proteome</keyword>
<evidence type="ECO:0000256" key="1">
    <source>
        <dbReference type="SAM" id="MobiDB-lite"/>
    </source>
</evidence>
<dbReference type="InterPro" id="IPR018825">
    <property type="entry name" value="DUF2427"/>
</dbReference>
<feature type="transmembrane region" description="Helical" evidence="2">
    <location>
        <begin position="341"/>
        <end position="359"/>
    </location>
</feature>
<proteinExistence type="predicted"/>
<dbReference type="PANTHER" id="PTHR31685:SF3">
    <property type="entry name" value="INTEGRAL MEMBRANE PROTEIN (AFU_ORTHOLOGUE AFUA_6G12730)"/>
    <property type="match status" value="1"/>
</dbReference>
<feature type="signal peptide" evidence="3">
    <location>
        <begin position="1"/>
        <end position="22"/>
    </location>
</feature>
<feature type="transmembrane region" description="Helical" evidence="2">
    <location>
        <begin position="90"/>
        <end position="109"/>
    </location>
</feature>
<dbReference type="Pfam" id="PF10355">
    <property type="entry name" value="Ytp1"/>
    <property type="match status" value="1"/>
</dbReference>
<keyword evidence="2" id="KW-1133">Transmembrane helix</keyword>
<protein>
    <recommendedName>
        <fullName evidence="8">Integral membrane protein</fullName>
    </recommendedName>
</protein>
<evidence type="ECO:0000313" key="6">
    <source>
        <dbReference type="EMBL" id="KAG2183942.1"/>
    </source>
</evidence>
<evidence type="ECO:0008006" key="8">
    <source>
        <dbReference type="Google" id="ProtNLM"/>
    </source>
</evidence>
<evidence type="ECO:0000256" key="3">
    <source>
        <dbReference type="SAM" id="SignalP"/>
    </source>
</evidence>
<feature type="domain" description="DUF2427" evidence="4">
    <location>
        <begin position="42"/>
        <end position="142"/>
    </location>
</feature>
<dbReference type="InterPro" id="IPR018827">
    <property type="entry name" value="YTP1_C"/>
</dbReference>
<keyword evidence="2" id="KW-0812">Transmembrane</keyword>
<evidence type="ECO:0000313" key="7">
    <source>
        <dbReference type="Proteomes" id="UP000612746"/>
    </source>
</evidence>
<keyword evidence="3" id="KW-0732">Signal</keyword>
<feature type="compositionally biased region" description="Low complexity" evidence="1">
    <location>
        <begin position="169"/>
        <end position="185"/>
    </location>
</feature>
<dbReference type="CDD" id="cd08760">
    <property type="entry name" value="Cyt_b561_FRRS1_like"/>
    <property type="match status" value="1"/>
</dbReference>
<feature type="chain" id="PRO_5034856803" description="Integral membrane protein" evidence="3">
    <location>
        <begin position="23"/>
        <end position="580"/>
    </location>
</feature>
<dbReference type="OrthoDB" id="4005299at2759"/>
<dbReference type="EMBL" id="JAEPRA010000006">
    <property type="protein sequence ID" value="KAG2183942.1"/>
    <property type="molecule type" value="Genomic_DNA"/>
</dbReference>
<feature type="transmembrane region" description="Helical" evidence="2">
    <location>
        <begin position="121"/>
        <end position="139"/>
    </location>
</feature>
<feature type="transmembrane region" description="Helical" evidence="2">
    <location>
        <begin position="528"/>
        <end position="549"/>
    </location>
</feature>
<dbReference type="Proteomes" id="UP000612746">
    <property type="component" value="Unassembled WGS sequence"/>
</dbReference>
<sequence>MQSKLTILLPISLLCLSHLAAAQHNHGAEMEDMPAFNSTGDEPMSYWDYPDNKGLLYTHIAFMVLAFWILMPMGIAFGIARSSLHVPTQILAFGTALVGFSFAKAYGHSVPHFYAGNIHHSMGWFLFLILWGQVLVGVVRKIANAVARSRTDAHYDRLETVHLVGRAESSSSSTTDSHQQRSQTSEDTLNDDEEFQYNKDSIVMSPVEMEDAEFPSNFAEPEEKPTIVMRAFNTIKHFIPNFIKRAFVFTAHNPFTITVCRWAHLLTGRVFPLLIFFQTLSGMVVYAGVCRGWEVLGCAAHLVKGGIFFIYGILTFARYLGVFADRGWAWNYVNNGSKFSFEMIECVLIFTYGITNTWLEHLGQDETWTHKDFEHASLAFMWWWCGLAGILIESRSLRRLLYRASNPDRNDIQSRHEQEQTYSLNPIPALTVLMTGVSMGNHHQDTQYSSSVHYLWGLLISIAALCRICTYISLYKSKPTSREPSRPPTEALGAFALICGAILFMASNAGTMGWLMRNQVDSMFLMNVAVAFSMITLSYVFSLIILKAWAAKREELKKIAKSHTHIQRHLALRNDSGFEA</sequence>
<feature type="transmembrane region" description="Helical" evidence="2">
    <location>
        <begin position="422"/>
        <end position="442"/>
    </location>
</feature>
<feature type="transmembrane region" description="Helical" evidence="2">
    <location>
        <begin position="454"/>
        <end position="474"/>
    </location>
</feature>
<accession>A0A8H7Q0Q0</accession>
<organism evidence="6 7">
    <name type="scientific">Umbelopsis vinacea</name>
    <dbReference type="NCBI Taxonomy" id="44442"/>
    <lineage>
        <taxon>Eukaryota</taxon>
        <taxon>Fungi</taxon>
        <taxon>Fungi incertae sedis</taxon>
        <taxon>Mucoromycota</taxon>
        <taxon>Mucoromycotina</taxon>
        <taxon>Umbelopsidomycetes</taxon>
        <taxon>Umbelopsidales</taxon>
        <taxon>Umbelopsidaceae</taxon>
        <taxon>Umbelopsis</taxon>
    </lineage>
</organism>
<keyword evidence="2" id="KW-0472">Membrane</keyword>
<evidence type="ECO:0000256" key="2">
    <source>
        <dbReference type="SAM" id="Phobius"/>
    </source>
</evidence>